<gene>
    <name evidence="8" type="ORF">SAMN05192548_1011126</name>
</gene>
<dbReference type="PROSITE" id="PS50850">
    <property type="entry name" value="MFS"/>
    <property type="match status" value="1"/>
</dbReference>
<evidence type="ECO:0000256" key="5">
    <source>
        <dbReference type="ARBA" id="ARBA00023136"/>
    </source>
</evidence>
<dbReference type="GO" id="GO:0016020">
    <property type="term" value="C:membrane"/>
    <property type="evidence" value="ECO:0007669"/>
    <property type="project" value="UniProtKB-SubCell"/>
</dbReference>
<evidence type="ECO:0000313" key="8">
    <source>
        <dbReference type="EMBL" id="SHK00757.1"/>
    </source>
</evidence>
<proteinExistence type="predicted"/>
<dbReference type="Proteomes" id="UP000184395">
    <property type="component" value="Unassembled WGS sequence"/>
</dbReference>
<feature type="transmembrane region" description="Helical" evidence="6">
    <location>
        <begin position="90"/>
        <end position="108"/>
    </location>
</feature>
<evidence type="ECO:0000256" key="4">
    <source>
        <dbReference type="ARBA" id="ARBA00022989"/>
    </source>
</evidence>
<feature type="transmembrane region" description="Helical" evidence="6">
    <location>
        <begin position="399"/>
        <end position="420"/>
    </location>
</feature>
<keyword evidence="3 6" id="KW-0812">Transmembrane</keyword>
<evidence type="ECO:0000256" key="6">
    <source>
        <dbReference type="SAM" id="Phobius"/>
    </source>
</evidence>
<dbReference type="InterPro" id="IPR020846">
    <property type="entry name" value="MFS_dom"/>
</dbReference>
<dbReference type="Pfam" id="PF07690">
    <property type="entry name" value="MFS_1"/>
    <property type="match status" value="1"/>
</dbReference>
<feature type="transmembrane region" description="Helical" evidence="6">
    <location>
        <begin position="148"/>
        <end position="171"/>
    </location>
</feature>
<dbReference type="GO" id="GO:0022857">
    <property type="term" value="F:transmembrane transporter activity"/>
    <property type="evidence" value="ECO:0007669"/>
    <property type="project" value="InterPro"/>
</dbReference>
<name>A0A1M6NYD8_9BURK</name>
<feature type="transmembrane region" description="Helical" evidence="6">
    <location>
        <begin position="183"/>
        <end position="205"/>
    </location>
</feature>
<dbReference type="InterPro" id="IPR036259">
    <property type="entry name" value="MFS_trans_sf"/>
</dbReference>
<evidence type="ECO:0000313" key="9">
    <source>
        <dbReference type="Proteomes" id="UP000184395"/>
    </source>
</evidence>
<evidence type="ECO:0000256" key="2">
    <source>
        <dbReference type="ARBA" id="ARBA00022448"/>
    </source>
</evidence>
<organism evidence="8 9">
    <name type="scientific">Paraburkholderia terricola</name>
    <dbReference type="NCBI Taxonomy" id="169427"/>
    <lineage>
        <taxon>Bacteria</taxon>
        <taxon>Pseudomonadati</taxon>
        <taxon>Pseudomonadota</taxon>
        <taxon>Betaproteobacteria</taxon>
        <taxon>Burkholderiales</taxon>
        <taxon>Burkholderiaceae</taxon>
        <taxon>Paraburkholderia</taxon>
    </lineage>
</organism>
<feature type="transmembrane region" description="Helical" evidence="6">
    <location>
        <begin position="20"/>
        <end position="38"/>
    </location>
</feature>
<dbReference type="RefSeq" id="WP_073428937.1">
    <property type="nucleotide sequence ID" value="NZ_CADFGY010000004.1"/>
</dbReference>
<dbReference type="InterPro" id="IPR011701">
    <property type="entry name" value="MFS"/>
</dbReference>
<dbReference type="AlphaFoldDB" id="A0A1M6NYD8"/>
<dbReference type="PANTHER" id="PTHR43791:SF36">
    <property type="entry name" value="TRANSPORTER, PUTATIVE (AFU_ORTHOLOGUE AFUA_6G08340)-RELATED"/>
    <property type="match status" value="1"/>
</dbReference>
<feature type="transmembrane region" description="Helical" evidence="6">
    <location>
        <begin position="114"/>
        <end position="136"/>
    </location>
</feature>
<evidence type="ECO:0000259" key="7">
    <source>
        <dbReference type="PROSITE" id="PS50850"/>
    </source>
</evidence>
<keyword evidence="5 6" id="KW-0472">Membrane</keyword>
<feature type="transmembrane region" description="Helical" evidence="6">
    <location>
        <begin position="246"/>
        <end position="267"/>
    </location>
</feature>
<keyword evidence="4 6" id="KW-1133">Transmembrane helix</keyword>
<protein>
    <submittedName>
        <fullName evidence="8">Sugar phosphate permease</fullName>
    </submittedName>
</protein>
<accession>A0A1M6NYD8</accession>
<dbReference type="CDD" id="cd17319">
    <property type="entry name" value="MFS_ExuT_GudP_like"/>
    <property type="match status" value="1"/>
</dbReference>
<feature type="transmembrane region" description="Helical" evidence="6">
    <location>
        <begin position="366"/>
        <end position="387"/>
    </location>
</feature>
<dbReference type="STRING" id="169427.SAMN05192548_1011126"/>
<feature type="transmembrane region" description="Helical" evidence="6">
    <location>
        <begin position="58"/>
        <end position="78"/>
    </location>
</feature>
<feature type="transmembrane region" description="Helical" evidence="6">
    <location>
        <begin position="312"/>
        <end position="331"/>
    </location>
</feature>
<dbReference type="SUPFAM" id="SSF103473">
    <property type="entry name" value="MFS general substrate transporter"/>
    <property type="match status" value="1"/>
</dbReference>
<dbReference type="OrthoDB" id="5441967at2"/>
<keyword evidence="2" id="KW-0813">Transport</keyword>
<reference evidence="8 9" key="1">
    <citation type="submission" date="2016-11" db="EMBL/GenBank/DDBJ databases">
        <authorList>
            <person name="Jaros S."/>
            <person name="Januszkiewicz K."/>
            <person name="Wedrychowicz H."/>
        </authorList>
    </citation>
    <scope>NUCLEOTIDE SEQUENCE [LARGE SCALE GENOMIC DNA]</scope>
    <source>
        <strain evidence="8 9">LMG 20594</strain>
    </source>
</reference>
<feature type="transmembrane region" description="Helical" evidence="6">
    <location>
        <begin position="337"/>
        <end position="359"/>
    </location>
</feature>
<dbReference type="Gene3D" id="1.20.1250.20">
    <property type="entry name" value="MFS general substrate transporter like domains"/>
    <property type="match status" value="2"/>
</dbReference>
<evidence type="ECO:0000256" key="3">
    <source>
        <dbReference type="ARBA" id="ARBA00022692"/>
    </source>
</evidence>
<dbReference type="EMBL" id="FRAB01000011">
    <property type="protein sequence ID" value="SHK00757.1"/>
    <property type="molecule type" value="Genomic_DNA"/>
</dbReference>
<dbReference type="PANTHER" id="PTHR43791">
    <property type="entry name" value="PERMEASE-RELATED"/>
    <property type="match status" value="1"/>
</dbReference>
<feature type="domain" description="Major facilitator superfamily (MFS) profile" evidence="7">
    <location>
        <begin position="24"/>
        <end position="427"/>
    </location>
</feature>
<sequence>MSAIHPSTAGDPASALYSKLNWRLLPFLVTCYMFAYLDRVNVGFAKLQMQTDLGFSDAAYGVGAGIFFIGYVLFELPSNLMLPKVGARKTFSRILVLWGITSACMLFVRSVPAFYAMRFLLGIFEAGFAPGMIYYLSRWYGPARMARAIALVFVAGPLGGIVGGPVSAWLMTSLAGVGGLAGWQWMFLVEGLPCIVLGVLTLRVLSDRPADARWLTDHEKGLLERETAPTRHGTDSFRAVLKNPRIYVLALAYFSIIFPIYAISFWLPTLLKEQGVKDTIRLGWYTAIPYVAAAVCMYLAGRSSDRAGERRYHCAIPALGAALCMIAAVFADGSAMLTLLALTVGTACLWMAYTVFWAIPAQLVEGTAAAGGIALINTVGLSGGFWGPAVVGWTKAGTGSMHAGLLVMACAAALAAVLILKFKLTLRREQPVLPQRAFEQEVNT</sequence>
<comment type="subcellular location">
    <subcellularLocation>
        <location evidence="1">Membrane</location>
        <topology evidence="1">Multi-pass membrane protein</topology>
    </subcellularLocation>
</comment>
<evidence type="ECO:0000256" key="1">
    <source>
        <dbReference type="ARBA" id="ARBA00004141"/>
    </source>
</evidence>
<feature type="transmembrane region" description="Helical" evidence="6">
    <location>
        <begin position="282"/>
        <end position="300"/>
    </location>
</feature>
<dbReference type="FunFam" id="1.20.1250.20:FF:000018">
    <property type="entry name" value="MFS transporter permease"/>
    <property type="match status" value="1"/>
</dbReference>